<dbReference type="InterPro" id="IPR032710">
    <property type="entry name" value="NTF2-like_dom_sf"/>
</dbReference>
<evidence type="ECO:0000313" key="2">
    <source>
        <dbReference type="EMBL" id="NEU67136.1"/>
    </source>
</evidence>
<feature type="signal peptide" evidence="1">
    <location>
        <begin position="1"/>
        <end position="21"/>
    </location>
</feature>
<name>A0A6M0IFT0_9BACT</name>
<feature type="chain" id="PRO_5026853695" evidence="1">
    <location>
        <begin position="22"/>
        <end position="151"/>
    </location>
</feature>
<dbReference type="Gene3D" id="3.10.450.50">
    <property type="match status" value="1"/>
</dbReference>
<sequence length="151" mass="17172">MKNRLYVLSFFLIQSLSVSFAQVTKDELAIRGVLEGHSRACLDADVTKAISYYARSPYVATAFDEPGYGRGYEAMTALYKKEFANGQKSLDKLTATTYRFRIVNNTAFVTYIEVYTKPDGTVSKVHKANYLEKEQGQWKIIGNFWIPEKTP</sequence>
<keyword evidence="3" id="KW-1185">Reference proteome</keyword>
<gene>
    <name evidence="2" type="ORF">GK091_09620</name>
</gene>
<evidence type="ECO:0000256" key="1">
    <source>
        <dbReference type="SAM" id="SignalP"/>
    </source>
</evidence>
<comment type="caution">
    <text evidence="2">The sequence shown here is derived from an EMBL/GenBank/DDBJ whole genome shotgun (WGS) entry which is preliminary data.</text>
</comment>
<reference evidence="2 3" key="1">
    <citation type="submission" date="2020-02" db="EMBL/GenBank/DDBJ databases">
        <title>Draft genome sequence of two Spirosoma agri KCTC 52727 and Spirosoma terrae KCTC 52035.</title>
        <authorList>
            <person name="Rojas J."/>
            <person name="Ambika Manirajan B."/>
            <person name="Ratering S."/>
            <person name="Suarez C."/>
            <person name="Schnell S."/>
        </authorList>
    </citation>
    <scope>NUCLEOTIDE SEQUENCE [LARGE SCALE GENOMIC DNA]</scope>
    <source>
        <strain evidence="2 3">KCTC 52727</strain>
    </source>
</reference>
<proteinExistence type="predicted"/>
<dbReference type="Proteomes" id="UP000477386">
    <property type="component" value="Unassembled WGS sequence"/>
</dbReference>
<accession>A0A6M0IFT0</accession>
<dbReference type="AlphaFoldDB" id="A0A6M0IFT0"/>
<protein>
    <submittedName>
        <fullName evidence="2">Uncharacterized protein</fullName>
    </submittedName>
</protein>
<keyword evidence="1" id="KW-0732">Signal</keyword>
<organism evidence="2 3">
    <name type="scientific">Spirosoma agri</name>
    <dbReference type="NCBI Taxonomy" id="1987381"/>
    <lineage>
        <taxon>Bacteria</taxon>
        <taxon>Pseudomonadati</taxon>
        <taxon>Bacteroidota</taxon>
        <taxon>Cytophagia</taxon>
        <taxon>Cytophagales</taxon>
        <taxon>Cytophagaceae</taxon>
        <taxon>Spirosoma</taxon>
    </lineage>
</organism>
<dbReference type="EMBL" id="JAAGNZ010000001">
    <property type="protein sequence ID" value="NEU67136.1"/>
    <property type="molecule type" value="Genomic_DNA"/>
</dbReference>
<evidence type="ECO:0000313" key="3">
    <source>
        <dbReference type="Proteomes" id="UP000477386"/>
    </source>
</evidence>
<dbReference type="RefSeq" id="WP_164036742.1">
    <property type="nucleotide sequence ID" value="NZ_JAAGNZ010000001.1"/>
</dbReference>
<dbReference type="SUPFAM" id="SSF54427">
    <property type="entry name" value="NTF2-like"/>
    <property type="match status" value="1"/>
</dbReference>